<dbReference type="AlphaFoldDB" id="A0A147I8J5"/>
<evidence type="ECO:0000313" key="3">
    <source>
        <dbReference type="Proteomes" id="UP000074310"/>
    </source>
</evidence>
<accession>A0A147I8J5</accession>
<keyword evidence="3" id="KW-1185">Reference proteome</keyword>
<evidence type="ECO:0000313" key="2">
    <source>
        <dbReference type="EMBL" id="KTT75371.1"/>
    </source>
</evidence>
<evidence type="ECO:0000256" key="1">
    <source>
        <dbReference type="SAM" id="SignalP"/>
    </source>
</evidence>
<comment type="caution">
    <text evidence="2">The sequence shown here is derived from an EMBL/GenBank/DDBJ whole genome shotgun (WGS) entry which is preliminary data.</text>
</comment>
<protein>
    <submittedName>
        <fullName evidence="2">Uncharacterized protein</fullName>
    </submittedName>
</protein>
<sequence>MNAKIMTMALALLLAAPAVAGWKVVAPTRVTVAQSTLSVTPDAGWNRWTVKPIRNEERWSLDGPLLNRLSFYGGIAQDEPLARERNRKREPLPKFDRTMRATDIAELIERTVRITEEAPDFVTEAVEPATFAGQPGFRLRYRYTAGELVRRGEARGRIADGRLYMIVFTAPALHYFDAGLPRAAAIMDSARIG</sequence>
<feature type="signal peptide" evidence="1">
    <location>
        <begin position="1"/>
        <end position="20"/>
    </location>
</feature>
<gene>
    <name evidence="2" type="ORF">NS334_02905</name>
</gene>
<dbReference type="Proteomes" id="UP000074310">
    <property type="component" value="Unassembled WGS sequence"/>
</dbReference>
<proteinExistence type="predicted"/>
<keyword evidence="1" id="KW-0732">Signal</keyword>
<name>A0A147I8J5_9SPHN</name>
<dbReference type="PATRIC" id="fig|869719.3.peg.3294"/>
<dbReference type="RefSeq" id="WP_153002565.1">
    <property type="nucleotide sequence ID" value="NZ_LDTB01000008.1"/>
</dbReference>
<reference evidence="2 3" key="1">
    <citation type="journal article" date="2016" name="Front. Microbiol.">
        <title>Genomic Resource of Rice Seed Associated Bacteria.</title>
        <authorList>
            <person name="Midha S."/>
            <person name="Bansal K."/>
            <person name="Sharma S."/>
            <person name="Kumar N."/>
            <person name="Patil P.P."/>
            <person name="Chaudhry V."/>
            <person name="Patil P.B."/>
        </authorList>
    </citation>
    <scope>NUCLEOTIDE SEQUENCE [LARGE SCALE GENOMIC DNA]</scope>
    <source>
        <strain evidence="2 3">NS334</strain>
    </source>
</reference>
<dbReference type="EMBL" id="LDTB01000008">
    <property type="protein sequence ID" value="KTT75371.1"/>
    <property type="molecule type" value="Genomic_DNA"/>
</dbReference>
<organism evidence="2 3">
    <name type="scientific">Sphingomonas endophytica</name>
    <dbReference type="NCBI Taxonomy" id="869719"/>
    <lineage>
        <taxon>Bacteria</taxon>
        <taxon>Pseudomonadati</taxon>
        <taxon>Pseudomonadota</taxon>
        <taxon>Alphaproteobacteria</taxon>
        <taxon>Sphingomonadales</taxon>
        <taxon>Sphingomonadaceae</taxon>
        <taxon>Sphingomonas</taxon>
    </lineage>
</organism>
<dbReference type="OrthoDB" id="6306524at2"/>
<feature type="chain" id="PRO_5007548433" evidence="1">
    <location>
        <begin position="21"/>
        <end position="193"/>
    </location>
</feature>
<dbReference type="Gene3D" id="3.40.1000.10">
    <property type="entry name" value="Mog1/PsbP, alpha/beta/alpha sandwich"/>
    <property type="match status" value="1"/>
</dbReference>